<gene>
    <name evidence="1" type="ORF">Pla52n_59570</name>
</gene>
<keyword evidence="2" id="KW-1185">Reference proteome</keyword>
<dbReference type="EMBL" id="SJPN01000009">
    <property type="protein sequence ID" value="TWT93297.1"/>
    <property type="molecule type" value="Genomic_DNA"/>
</dbReference>
<reference evidence="1 2" key="1">
    <citation type="submission" date="2019-02" db="EMBL/GenBank/DDBJ databases">
        <title>Deep-cultivation of Planctomycetes and their phenomic and genomic characterization uncovers novel biology.</title>
        <authorList>
            <person name="Wiegand S."/>
            <person name="Jogler M."/>
            <person name="Boedeker C."/>
            <person name="Pinto D."/>
            <person name="Vollmers J."/>
            <person name="Rivas-Marin E."/>
            <person name="Kohn T."/>
            <person name="Peeters S.H."/>
            <person name="Heuer A."/>
            <person name="Rast P."/>
            <person name="Oberbeckmann S."/>
            <person name="Bunk B."/>
            <person name="Jeske O."/>
            <person name="Meyerdierks A."/>
            <person name="Storesund J.E."/>
            <person name="Kallscheuer N."/>
            <person name="Luecker S."/>
            <person name="Lage O.M."/>
            <person name="Pohl T."/>
            <person name="Merkel B.J."/>
            <person name="Hornburger P."/>
            <person name="Mueller R.-W."/>
            <person name="Bruemmer F."/>
            <person name="Labrenz M."/>
            <person name="Spormann A.M."/>
            <person name="Op Den Camp H."/>
            <person name="Overmann J."/>
            <person name="Amann R."/>
            <person name="Jetten M.S.M."/>
            <person name="Mascher T."/>
            <person name="Medema M.H."/>
            <person name="Devos D.P."/>
            <person name="Kaster A.-K."/>
            <person name="Ovreas L."/>
            <person name="Rohde M."/>
            <person name="Galperin M.Y."/>
            <person name="Jogler C."/>
        </authorList>
    </citation>
    <scope>NUCLEOTIDE SEQUENCE [LARGE SCALE GENOMIC DNA]</scope>
    <source>
        <strain evidence="1 2">Pla52n</strain>
    </source>
</reference>
<sequence length="86" mass="9363">MNPDRLRKTFALRNVQGLPSKQSILISPKPLAVRPRVLRWAVQNSGLWHYDAPQVSVTSPSATGGPSEPQALAVGLRLVGPVSLRR</sequence>
<protein>
    <submittedName>
        <fullName evidence="1">Uncharacterized protein</fullName>
    </submittedName>
</protein>
<organism evidence="1 2">
    <name type="scientific">Stieleria varia</name>
    <dbReference type="NCBI Taxonomy" id="2528005"/>
    <lineage>
        <taxon>Bacteria</taxon>
        <taxon>Pseudomonadati</taxon>
        <taxon>Planctomycetota</taxon>
        <taxon>Planctomycetia</taxon>
        <taxon>Pirellulales</taxon>
        <taxon>Pirellulaceae</taxon>
        <taxon>Stieleria</taxon>
    </lineage>
</organism>
<proteinExistence type="predicted"/>
<evidence type="ECO:0000313" key="2">
    <source>
        <dbReference type="Proteomes" id="UP000320176"/>
    </source>
</evidence>
<accession>A0A5C6A1Y2</accession>
<dbReference type="Proteomes" id="UP000320176">
    <property type="component" value="Unassembled WGS sequence"/>
</dbReference>
<name>A0A5C6A1Y2_9BACT</name>
<comment type="caution">
    <text evidence="1">The sequence shown here is derived from an EMBL/GenBank/DDBJ whole genome shotgun (WGS) entry which is preliminary data.</text>
</comment>
<evidence type="ECO:0000313" key="1">
    <source>
        <dbReference type="EMBL" id="TWT93297.1"/>
    </source>
</evidence>
<dbReference type="AlphaFoldDB" id="A0A5C6A1Y2"/>